<keyword evidence="2" id="KW-0169">Cobalamin biosynthesis</keyword>
<dbReference type="AlphaFoldDB" id="A0A1G9Q1U6"/>
<keyword evidence="8" id="KW-0411">Iron-sulfur</keyword>
<dbReference type="InterPro" id="IPR014777">
    <property type="entry name" value="4pyrrole_Mease_sub1"/>
</dbReference>
<comment type="pathway">
    <text evidence="1">Cofactor biosynthesis; adenosylcobalamin biosynthesis.</text>
</comment>
<dbReference type="InterPro" id="IPR035996">
    <property type="entry name" value="4pyrrol_Methylase_sf"/>
</dbReference>
<dbReference type="GO" id="GO:0020037">
    <property type="term" value="F:heme binding"/>
    <property type="evidence" value="ECO:0007669"/>
    <property type="project" value="InterPro"/>
</dbReference>
<evidence type="ECO:0000256" key="7">
    <source>
        <dbReference type="ARBA" id="ARBA00023004"/>
    </source>
</evidence>
<dbReference type="GO" id="GO:0009236">
    <property type="term" value="P:cobalamin biosynthetic process"/>
    <property type="evidence" value="ECO:0007669"/>
    <property type="project" value="UniProtKB-UniPathway"/>
</dbReference>
<evidence type="ECO:0000256" key="9">
    <source>
        <dbReference type="ARBA" id="ARBA00023239"/>
    </source>
</evidence>
<dbReference type="GO" id="GO:0016491">
    <property type="term" value="F:oxidoreductase activity"/>
    <property type="evidence" value="ECO:0007669"/>
    <property type="project" value="InterPro"/>
</dbReference>
<dbReference type="InterPro" id="IPR006363">
    <property type="entry name" value="Cbl_synth_CobJ/CibH_dom"/>
</dbReference>
<keyword evidence="7" id="KW-0408">Iron</keyword>
<dbReference type="GO" id="GO:0008168">
    <property type="term" value="F:methyltransferase activity"/>
    <property type="evidence" value="ECO:0007669"/>
    <property type="project" value="UniProtKB-KW"/>
</dbReference>
<feature type="region of interest" description="Disordered" evidence="10">
    <location>
        <begin position="753"/>
        <end position="909"/>
    </location>
</feature>
<evidence type="ECO:0000313" key="14">
    <source>
        <dbReference type="Proteomes" id="UP000182783"/>
    </source>
</evidence>
<dbReference type="SUPFAM" id="SSF53790">
    <property type="entry name" value="Tetrapyrrole methylase"/>
    <property type="match status" value="1"/>
</dbReference>
<dbReference type="EMBL" id="FNGM01000008">
    <property type="protein sequence ID" value="SDM04990.1"/>
    <property type="molecule type" value="Genomic_DNA"/>
</dbReference>
<dbReference type="PANTHER" id="PTHR47036:SF1">
    <property type="entry name" value="COBALT-FACTOR III C(17)-METHYLTRANSFERASE-RELATED"/>
    <property type="match status" value="1"/>
</dbReference>
<dbReference type="CDD" id="cd11646">
    <property type="entry name" value="Precorrin_3B_C17_MT"/>
    <property type="match status" value="1"/>
</dbReference>
<dbReference type="GO" id="GO:0046872">
    <property type="term" value="F:metal ion binding"/>
    <property type="evidence" value="ECO:0007669"/>
    <property type="project" value="UniProtKB-KW"/>
</dbReference>
<keyword evidence="6" id="KW-0479">Metal-binding</keyword>
<keyword evidence="9" id="KW-0456">Lyase</keyword>
<evidence type="ECO:0000256" key="5">
    <source>
        <dbReference type="ARBA" id="ARBA00022691"/>
    </source>
</evidence>
<feature type="domain" description="Nitrite/sulphite reductase 4Fe-4S" evidence="12">
    <location>
        <begin position="305"/>
        <end position="406"/>
    </location>
</feature>
<dbReference type="Proteomes" id="UP000182783">
    <property type="component" value="Unassembled WGS sequence"/>
</dbReference>
<dbReference type="NCBIfam" id="TIGR01466">
    <property type="entry name" value="cobJ_cbiH"/>
    <property type="match status" value="1"/>
</dbReference>
<dbReference type="InterPro" id="IPR051810">
    <property type="entry name" value="Precorrin_MeTrfase"/>
</dbReference>
<sequence length="909" mass="98333">MNKKGKLLIIGFGPGRLEHITGRALAALEESEAVIGYTTYVDLIKPLLRHQEIVGTGMTEEVSRAQEAVRRAEAGQMIAVISSGDAGVYGMAGLVYEVLIERGWNRVTGVEVEVIPGISAIQSCSSLLGAPIMHDSCTISLSDHLTPWESIAARVEAAAAADFVIAFYNPRSGKRTRQIEEARQILLRYRDPSTPVGIVKSAYRDRQQTMVTTLQEMLDHEIGMLSTVIVGNSATLVYDGLMVTPRGYERKYSLGADTQALKPHERLRTSSEPWSLAASNPAGNVVKVKTCGFCDMRKESAAGAARRLHQQLNGRLVPRELQISVAGCGMACSSAVLEDIGLVYSKGSYELYLGGKKTGRTPYAGSKVREGMNEEEAVAAVTEVVEQYGAQGSQNERFYAFFERMGSGISANDPQVERVLHCEHTHAHNHERAQGITTVLLVGHGSRVEEGNEELRNFTRALAARKPELAVETCFIELSAPSISEGIDKCVLGGAGTVYVVPIILFAAGHSKLDIPLALDQAKLKYPGVEFVYGRPLGVQERAVEILLDRIAGAVPQPVQIPDQPELPGDPLEKTPLVEHGSSAQLNTGGLETAAALSVGGTASADRNEPYSKVSDEDTIVLVMGRGGSDPDANSDFYKLTRLLWERTPYKSVEACFIAITKPSLPAGLERCLALGARKIIVLPYLLFTGVLMKQFNETVNRFAAAHPEIEVEAGTYLGSHPLLSDMLLERIEETLAGRTAANCDNCKYREEASAHHHHHHHDHHHHDDHHHHHNHHSHGEEGHGHGCHGGEGHGHCGHQGGNHGHGHGYGQGHESEHEHVDGHHAGHGKGHGHGHGEKHECGHGEEHGCEHGHQVGHQERGQQAAYDGHKSGRNSQPASADAEGRVPQQPGASYSEVAVHPANAPKEH</sequence>
<evidence type="ECO:0000259" key="12">
    <source>
        <dbReference type="Pfam" id="PF01077"/>
    </source>
</evidence>
<proteinExistence type="predicted"/>
<dbReference type="SUPFAM" id="SSF53800">
    <property type="entry name" value="Chelatase"/>
    <property type="match status" value="2"/>
</dbReference>
<dbReference type="Gene3D" id="3.30.413.10">
    <property type="entry name" value="Sulfite Reductase Hemoprotein, domain 1"/>
    <property type="match status" value="1"/>
</dbReference>
<feature type="compositionally biased region" description="Basic and acidic residues" evidence="10">
    <location>
        <begin position="835"/>
        <end position="861"/>
    </location>
</feature>
<dbReference type="PANTHER" id="PTHR47036">
    <property type="entry name" value="COBALT-FACTOR III C(17)-METHYLTRANSFERASE-RELATED"/>
    <property type="match status" value="1"/>
</dbReference>
<evidence type="ECO:0000256" key="4">
    <source>
        <dbReference type="ARBA" id="ARBA00022679"/>
    </source>
</evidence>
<dbReference type="GO" id="GO:0051536">
    <property type="term" value="F:iron-sulfur cluster binding"/>
    <property type="evidence" value="ECO:0007669"/>
    <property type="project" value="UniProtKB-KW"/>
</dbReference>
<dbReference type="Gene3D" id="3.40.50.1400">
    <property type="match status" value="2"/>
</dbReference>
<evidence type="ECO:0000256" key="2">
    <source>
        <dbReference type="ARBA" id="ARBA00022573"/>
    </source>
</evidence>
<keyword evidence="3 13" id="KW-0489">Methyltransferase</keyword>
<evidence type="ECO:0000259" key="11">
    <source>
        <dbReference type="Pfam" id="PF00590"/>
    </source>
</evidence>
<feature type="compositionally biased region" description="Basic residues" evidence="10">
    <location>
        <begin position="756"/>
        <end position="777"/>
    </location>
</feature>
<dbReference type="CDD" id="cd03416">
    <property type="entry name" value="CbiX_SirB_N"/>
    <property type="match status" value="1"/>
</dbReference>
<evidence type="ECO:0000256" key="8">
    <source>
        <dbReference type="ARBA" id="ARBA00023014"/>
    </source>
</evidence>
<accession>A0A1G9Q1U6</accession>
<dbReference type="InterPro" id="IPR000878">
    <property type="entry name" value="4pyrrol_Mease"/>
</dbReference>
<feature type="compositionally biased region" description="Basic and acidic residues" evidence="10">
    <location>
        <begin position="778"/>
        <end position="795"/>
    </location>
</feature>
<gene>
    <name evidence="13" type="ORF">SAMN05216191_10869</name>
</gene>
<evidence type="ECO:0000256" key="6">
    <source>
        <dbReference type="ARBA" id="ARBA00022723"/>
    </source>
</evidence>
<evidence type="ECO:0000256" key="10">
    <source>
        <dbReference type="SAM" id="MobiDB-lite"/>
    </source>
</evidence>
<evidence type="ECO:0000256" key="1">
    <source>
        <dbReference type="ARBA" id="ARBA00004953"/>
    </source>
</evidence>
<evidence type="ECO:0000256" key="3">
    <source>
        <dbReference type="ARBA" id="ARBA00022603"/>
    </source>
</evidence>
<keyword evidence="5" id="KW-0949">S-adenosyl-L-methionine</keyword>
<dbReference type="InterPro" id="IPR014776">
    <property type="entry name" value="4pyrrole_Mease_sub2"/>
</dbReference>
<feature type="domain" description="Tetrapyrrole methylase" evidence="11">
    <location>
        <begin position="6"/>
        <end position="217"/>
    </location>
</feature>
<dbReference type="CDD" id="cd03414">
    <property type="entry name" value="CbiX_SirB_C"/>
    <property type="match status" value="1"/>
</dbReference>
<dbReference type="Gene3D" id="3.40.1010.10">
    <property type="entry name" value="Cobalt-precorrin-4 Transmethylase, Domain 1"/>
    <property type="match status" value="1"/>
</dbReference>
<dbReference type="GO" id="GO:0032259">
    <property type="term" value="P:methylation"/>
    <property type="evidence" value="ECO:0007669"/>
    <property type="project" value="UniProtKB-KW"/>
</dbReference>
<feature type="compositionally biased region" description="Gly residues" evidence="10">
    <location>
        <begin position="798"/>
        <end position="812"/>
    </location>
</feature>
<keyword evidence="4 13" id="KW-0808">Transferase</keyword>
<dbReference type="Gene3D" id="3.30.950.10">
    <property type="entry name" value="Methyltransferase, Cobalt-precorrin-4 Transmethylase, Domain 2"/>
    <property type="match status" value="1"/>
</dbReference>
<dbReference type="Pfam" id="PF00590">
    <property type="entry name" value="TP_methylase"/>
    <property type="match status" value="1"/>
</dbReference>
<dbReference type="InterPro" id="IPR045854">
    <property type="entry name" value="NO2/SO3_Rdtase_4Fe4S_sf"/>
</dbReference>
<dbReference type="InterPro" id="IPR006067">
    <property type="entry name" value="NO2/SO3_Rdtase_4Fe4S_dom"/>
</dbReference>
<feature type="compositionally biased region" description="Basic and acidic residues" evidence="10">
    <location>
        <begin position="814"/>
        <end position="825"/>
    </location>
</feature>
<organism evidence="13 14">
    <name type="scientific">Paenibacillus jilunlii</name>
    <dbReference type="NCBI Taxonomy" id="682956"/>
    <lineage>
        <taxon>Bacteria</taxon>
        <taxon>Bacillati</taxon>
        <taxon>Bacillota</taxon>
        <taxon>Bacilli</taxon>
        <taxon>Bacillales</taxon>
        <taxon>Paenibacillaceae</taxon>
        <taxon>Paenibacillus</taxon>
    </lineage>
</organism>
<name>A0A1G9Q1U6_9BACL</name>
<dbReference type="GO" id="GO:0016829">
    <property type="term" value="F:lyase activity"/>
    <property type="evidence" value="ECO:0007669"/>
    <property type="project" value="UniProtKB-KW"/>
</dbReference>
<evidence type="ECO:0000313" key="13">
    <source>
        <dbReference type="EMBL" id="SDM04990.1"/>
    </source>
</evidence>
<dbReference type="SUPFAM" id="SSF56014">
    <property type="entry name" value="Nitrite and sulphite reductase 4Fe-4S domain-like"/>
    <property type="match status" value="1"/>
</dbReference>
<dbReference type="Pfam" id="PF01077">
    <property type="entry name" value="NIR_SIR"/>
    <property type="match status" value="1"/>
</dbReference>
<dbReference type="UniPathway" id="UPA00148"/>
<protein>
    <submittedName>
        <fullName evidence="13">Precorrin-3B C17-methyltransferase</fullName>
    </submittedName>
</protein>
<dbReference type="Pfam" id="PF01903">
    <property type="entry name" value="CbiX"/>
    <property type="match status" value="2"/>
</dbReference>
<reference evidence="13 14" key="1">
    <citation type="submission" date="2016-10" db="EMBL/GenBank/DDBJ databases">
        <authorList>
            <person name="de Groot N.N."/>
        </authorList>
    </citation>
    <scope>NUCLEOTIDE SEQUENCE [LARGE SCALE GENOMIC DNA]</scope>
    <source>
        <strain evidence="13 14">CGMCC 1.10239</strain>
    </source>
</reference>
<dbReference type="InterPro" id="IPR002762">
    <property type="entry name" value="CbiX-like"/>
</dbReference>